<dbReference type="OrthoDB" id="5946045at2759"/>
<feature type="signal peptide" evidence="5">
    <location>
        <begin position="1"/>
        <end position="17"/>
    </location>
</feature>
<dbReference type="Proteomes" id="UP000225706">
    <property type="component" value="Unassembled WGS sequence"/>
</dbReference>
<evidence type="ECO:0000256" key="1">
    <source>
        <dbReference type="ARBA" id="ARBA00022729"/>
    </source>
</evidence>
<dbReference type="GO" id="GO:0043005">
    <property type="term" value="C:neuron projection"/>
    <property type="evidence" value="ECO:0007669"/>
    <property type="project" value="TreeGrafter"/>
</dbReference>
<dbReference type="Pfam" id="PF07679">
    <property type="entry name" value="I-set"/>
    <property type="match status" value="1"/>
</dbReference>
<dbReference type="Pfam" id="PF13927">
    <property type="entry name" value="Ig_3"/>
    <property type="match status" value="1"/>
</dbReference>
<organism evidence="7 8">
    <name type="scientific">Stylophora pistillata</name>
    <name type="common">Smooth cauliflower coral</name>
    <dbReference type="NCBI Taxonomy" id="50429"/>
    <lineage>
        <taxon>Eukaryota</taxon>
        <taxon>Metazoa</taxon>
        <taxon>Cnidaria</taxon>
        <taxon>Anthozoa</taxon>
        <taxon>Hexacorallia</taxon>
        <taxon>Scleractinia</taxon>
        <taxon>Astrocoeniina</taxon>
        <taxon>Pocilloporidae</taxon>
        <taxon>Stylophora</taxon>
    </lineage>
</organism>
<dbReference type="InterPro" id="IPR013098">
    <property type="entry name" value="Ig_I-set"/>
</dbReference>
<keyword evidence="3" id="KW-1015">Disulfide bond</keyword>
<dbReference type="InterPro" id="IPR051170">
    <property type="entry name" value="Neural/epithelial_adhesion"/>
</dbReference>
<evidence type="ECO:0000313" key="8">
    <source>
        <dbReference type="Proteomes" id="UP000225706"/>
    </source>
</evidence>
<evidence type="ECO:0000256" key="5">
    <source>
        <dbReference type="SAM" id="SignalP"/>
    </source>
</evidence>
<dbReference type="Gene3D" id="2.60.40.10">
    <property type="entry name" value="Immunoglobulins"/>
    <property type="match status" value="2"/>
</dbReference>
<accession>A0A2B4RC16</accession>
<dbReference type="InterPro" id="IPR003599">
    <property type="entry name" value="Ig_sub"/>
</dbReference>
<comment type="caution">
    <text evidence="7">The sequence shown here is derived from an EMBL/GenBank/DDBJ whole genome shotgun (WGS) entry which is preliminary data.</text>
</comment>
<dbReference type="SMART" id="SM00408">
    <property type="entry name" value="IGc2"/>
    <property type="match status" value="2"/>
</dbReference>
<reference evidence="8" key="1">
    <citation type="journal article" date="2017" name="bioRxiv">
        <title>Comparative analysis of the genomes of Stylophora pistillata and Acropora digitifera provides evidence for extensive differences between species of corals.</title>
        <authorList>
            <person name="Voolstra C.R."/>
            <person name="Li Y."/>
            <person name="Liew Y.J."/>
            <person name="Baumgarten S."/>
            <person name="Zoccola D."/>
            <person name="Flot J.-F."/>
            <person name="Tambutte S."/>
            <person name="Allemand D."/>
            <person name="Aranda M."/>
        </authorList>
    </citation>
    <scope>NUCLEOTIDE SEQUENCE [LARGE SCALE GENOMIC DNA]</scope>
</reference>
<gene>
    <name evidence="7" type="primary">Nrx-IV</name>
    <name evidence="7" type="ORF">AWC38_SpisGene21965</name>
</gene>
<keyword evidence="4" id="KW-0393">Immunoglobulin domain</keyword>
<keyword evidence="1 5" id="KW-0732">Signal</keyword>
<evidence type="ECO:0000256" key="3">
    <source>
        <dbReference type="ARBA" id="ARBA00023157"/>
    </source>
</evidence>
<keyword evidence="8" id="KW-1185">Reference proteome</keyword>
<dbReference type="SUPFAM" id="SSF48726">
    <property type="entry name" value="Immunoglobulin"/>
    <property type="match status" value="2"/>
</dbReference>
<feature type="domain" description="Ig-like" evidence="6">
    <location>
        <begin position="102"/>
        <end position="187"/>
    </location>
</feature>
<evidence type="ECO:0000313" key="7">
    <source>
        <dbReference type="EMBL" id="PFX13917.1"/>
    </source>
</evidence>
<evidence type="ECO:0000256" key="4">
    <source>
        <dbReference type="ARBA" id="ARBA00023319"/>
    </source>
</evidence>
<dbReference type="InterPro" id="IPR003598">
    <property type="entry name" value="Ig_sub2"/>
</dbReference>
<dbReference type="EMBL" id="LSMT01000871">
    <property type="protein sequence ID" value="PFX13917.1"/>
    <property type="molecule type" value="Genomic_DNA"/>
</dbReference>
<dbReference type="InterPro" id="IPR013783">
    <property type="entry name" value="Ig-like_fold"/>
</dbReference>
<keyword evidence="2" id="KW-0677">Repeat</keyword>
<protein>
    <submittedName>
        <fullName evidence="7">Neurexin-4</fullName>
    </submittedName>
</protein>
<dbReference type="PANTHER" id="PTHR12231:SF253">
    <property type="entry name" value="DPR-INTERACTING PROTEIN ETA, ISOFORM B-RELATED"/>
    <property type="match status" value="1"/>
</dbReference>
<evidence type="ECO:0000256" key="2">
    <source>
        <dbReference type="ARBA" id="ARBA00022737"/>
    </source>
</evidence>
<dbReference type="PANTHER" id="PTHR12231">
    <property type="entry name" value="CTX-RELATED TYPE I TRANSMEMBRANE PROTEIN"/>
    <property type="match status" value="1"/>
</dbReference>
<dbReference type="SMART" id="SM00409">
    <property type="entry name" value="IG"/>
    <property type="match status" value="2"/>
</dbReference>
<dbReference type="InterPro" id="IPR007110">
    <property type="entry name" value="Ig-like_dom"/>
</dbReference>
<name>A0A2B4RC16_STYPI</name>
<feature type="domain" description="Ig-like" evidence="6">
    <location>
        <begin position="1"/>
        <end position="97"/>
    </location>
</feature>
<dbReference type="Gene3D" id="2.60.120.1000">
    <property type="match status" value="1"/>
</dbReference>
<dbReference type="AlphaFoldDB" id="A0A2B4RC16"/>
<evidence type="ECO:0000259" key="6">
    <source>
        <dbReference type="PROSITE" id="PS50835"/>
    </source>
</evidence>
<feature type="chain" id="PRO_5011976176" evidence="5">
    <location>
        <begin position="18"/>
        <end position="396"/>
    </location>
</feature>
<dbReference type="InterPro" id="IPR036179">
    <property type="entry name" value="Ig-like_dom_sf"/>
</dbReference>
<dbReference type="PROSITE" id="PS50835">
    <property type="entry name" value="IG_LIKE"/>
    <property type="match status" value="2"/>
</dbReference>
<proteinExistence type="predicted"/>
<sequence>MKLSVLLLSLNLTCIYAAFQQGPYQIHVAGPMDEEIKARLDKSRQRLFRSKPIRTLLRSFVNGGSLTLSNVSTQDSGSYLCAATNIRGSKSSALHLQVYSTLKFTINPSSNATVKANESLTLPSSAFSDLTPTMSWVFNGTSSLPSSVVIDSSNNLTVSSANFTHEGTYTCRASNAFSSIQTNVIIYVNYPETCTKVKVNISDVSGDDSIDPDGILGENPFPVFCNMIDKGGVGVTVVSHDSEKRTHVDGFKPVGSYSLDIDYNPTSISQLKVLTEFSTNCQQFIKYECLDSRIRRNEYAWWVSRDGEEMTYFDGASPVYDGCACGKNGWCVNPSWVCNCDENKQTWRMDSGLLTNKSHLPVIQLRFGDTGSYYDQGFRPEEGYHTLGKLECYGMN</sequence>